<evidence type="ECO:0000256" key="1">
    <source>
        <dbReference type="ARBA" id="ARBA00022999"/>
    </source>
</evidence>
<dbReference type="AlphaFoldDB" id="A0A9Q0EGW1"/>
<evidence type="ECO:0000313" key="5">
    <source>
        <dbReference type="EMBL" id="KAJ3604232.1"/>
    </source>
</evidence>
<organism evidence="5 6">
    <name type="scientific">Muraenolepis orangiensis</name>
    <name type="common">Patagonian moray cod</name>
    <dbReference type="NCBI Taxonomy" id="630683"/>
    <lineage>
        <taxon>Eukaryota</taxon>
        <taxon>Metazoa</taxon>
        <taxon>Chordata</taxon>
        <taxon>Craniata</taxon>
        <taxon>Vertebrata</taxon>
        <taxon>Euteleostomi</taxon>
        <taxon>Actinopterygii</taxon>
        <taxon>Neopterygii</taxon>
        <taxon>Teleostei</taxon>
        <taxon>Neoteleostei</taxon>
        <taxon>Acanthomorphata</taxon>
        <taxon>Zeiogadaria</taxon>
        <taxon>Gadariae</taxon>
        <taxon>Gadiformes</taxon>
        <taxon>Muraenolepidoidei</taxon>
        <taxon>Muraenolepididae</taxon>
        <taxon>Muraenolepis</taxon>
    </lineage>
</organism>
<feature type="compositionally biased region" description="Acidic residues" evidence="3">
    <location>
        <begin position="25"/>
        <end position="36"/>
    </location>
</feature>
<reference evidence="5" key="1">
    <citation type="submission" date="2022-07" db="EMBL/GenBank/DDBJ databases">
        <title>Chromosome-level genome of Muraenolepis orangiensis.</title>
        <authorList>
            <person name="Kim J."/>
        </authorList>
    </citation>
    <scope>NUCLEOTIDE SEQUENCE</scope>
    <source>
        <strain evidence="5">KU_S4_2022</strain>
        <tissue evidence="5">Muscle</tissue>
    </source>
</reference>
<gene>
    <name evidence="5" type="ORF">NHX12_028973</name>
</gene>
<feature type="compositionally biased region" description="Pro residues" evidence="3">
    <location>
        <begin position="182"/>
        <end position="195"/>
    </location>
</feature>
<proteinExistence type="predicted"/>
<dbReference type="InterPro" id="IPR000980">
    <property type="entry name" value="SH2"/>
</dbReference>
<sequence>MSFFEKLKNLHSGPPAPPRTIVVWPEDDFEEEEGDMYEVPPCERPAFKVPPKPMELDVYMDRSSDQVASQRQAVPPPRQGAPPPRQGAPPPRQGAPPPRQGAPPPSPQRRPTLPKRPAAPQLPPSARHAGAPTRATKLTAVGRALPSPQQEAEAFHDPSFKKPPEVDRKEKPGKKSAMKKMAPPPANSAPLPAPPSHTEEDVYIDPNEERRDDDDVYLEPTEASPPSSRGPMRLPSPFCPAGPPPARMSLVKPPVPRDMSNSLLASVSKMKAAAPDGKRDGKRVFPPPVKPQFLGSDKDSQTPNRTQRPLSPPLVDYSPEVTENEDDEWFAGDCKRKDAEGLLLSINKDGAFLIRHSSSQDTRQPYTLAVLYRQKVYNIPVRFVEGTQGYALGKEGRENEESFNSLQDIIFHHQKNQLLLVDSMSQAINKTYLVHPARP</sequence>
<dbReference type="SMART" id="SM00252">
    <property type="entry name" value="SH2"/>
    <property type="match status" value="1"/>
</dbReference>
<keyword evidence="6" id="KW-1185">Reference proteome</keyword>
<dbReference type="InterPro" id="IPR036860">
    <property type="entry name" value="SH2_dom_sf"/>
</dbReference>
<dbReference type="GO" id="GO:0007169">
    <property type="term" value="P:cell surface receptor protein tyrosine kinase signaling pathway"/>
    <property type="evidence" value="ECO:0007669"/>
    <property type="project" value="TreeGrafter"/>
</dbReference>
<protein>
    <recommendedName>
        <fullName evidence="4">SH2 domain-containing protein</fullName>
    </recommendedName>
</protein>
<dbReference type="PROSITE" id="PS50001">
    <property type="entry name" value="SH2"/>
    <property type="match status" value="1"/>
</dbReference>
<dbReference type="PRINTS" id="PR00401">
    <property type="entry name" value="SH2DOMAIN"/>
</dbReference>
<dbReference type="Pfam" id="PF00017">
    <property type="entry name" value="SH2"/>
    <property type="match status" value="1"/>
</dbReference>
<dbReference type="PANTHER" id="PTHR14098">
    <property type="entry name" value="SH2 DOMAIN CONTAINING PROTEIN"/>
    <property type="match status" value="1"/>
</dbReference>
<feature type="domain" description="SH2" evidence="4">
    <location>
        <begin position="329"/>
        <end position="437"/>
    </location>
</feature>
<keyword evidence="1 2" id="KW-0727">SH2 domain</keyword>
<dbReference type="Gene3D" id="3.30.505.10">
    <property type="entry name" value="SH2 domain"/>
    <property type="match status" value="1"/>
</dbReference>
<dbReference type="GO" id="GO:0005737">
    <property type="term" value="C:cytoplasm"/>
    <property type="evidence" value="ECO:0007669"/>
    <property type="project" value="UniProtKB-ARBA"/>
</dbReference>
<feature type="compositionally biased region" description="Basic and acidic residues" evidence="3">
    <location>
        <begin position="153"/>
        <end position="170"/>
    </location>
</feature>
<feature type="compositionally biased region" description="Pro residues" evidence="3">
    <location>
        <begin position="237"/>
        <end position="246"/>
    </location>
</feature>
<dbReference type="InterPro" id="IPR051751">
    <property type="entry name" value="Immunoreceptor_sig_adapters"/>
</dbReference>
<feature type="region of interest" description="Disordered" evidence="3">
    <location>
        <begin position="1"/>
        <end position="319"/>
    </location>
</feature>
<evidence type="ECO:0000256" key="3">
    <source>
        <dbReference type="SAM" id="MobiDB-lite"/>
    </source>
</evidence>
<dbReference type="PANTHER" id="PTHR14098:SF17">
    <property type="entry name" value="B-CELL LINKER PROTEIN"/>
    <property type="match status" value="1"/>
</dbReference>
<evidence type="ECO:0000313" key="6">
    <source>
        <dbReference type="Proteomes" id="UP001148018"/>
    </source>
</evidence>
<dbReference type="OrthoDB" id="10044490at2759"/>
<feature type="compositionally biased region" description="Pro residues" evidence="3">
    <location>
        <begin position="74"/>
        <end position="108"/>
    </location>
</feature>
<name>A0A9Q0EGW1_9TELE</name>
<comment type="caution">
    <text evidence="5">The sequence shown here is derived from an EMBL/GenBank/DDBJ whole genome shotgun (WGS) entry which is preliminary data.</text>
</comment>
<dbReference type="GO" id="GO:0035556">
    <property type="term" value="P:intracellular signal transduction"/>
    <property type="evidence" value="ECO:0007669"/>
    <property type="project" value="TreeGrafter"/>
</dbReference>
<dbReference type="EMBL" id="JANIIK010000044">
    <property type="protein sequence ID" value="KAJ3604232.1"/>
    <property type="molecule type" value="Genomic_DNA"/>
</dbReference>
<dbReference type="Proteomes" id="UP001148018">
    <property type="component" value="Unassembled WGS sequence"/>
</dbReference>
<dbReference type="SUPFAM" id="SSF55550">
    <property type="entry name" value="SH2 domain"/>
    <property type="match status" value="1"/>
</dbReference>
<evidence type="ECO:0000259" key="4">
    <source>
        <dbReference type="PROSITE" id="PS50001"/>
    </source>
</evidence>
<dbReference type="FunFam" id="3.30.505.10:FF:000016">
    <property type="entry name" value="B-cell linker protein isoform 2"/>
    <property type="match status" value="1"/>
</dbReference>
<evidence type="ECO:0000256" key="2">
    <source>
        <dbReference type="PROSITE-ProRule" id="PRU00191"/>
    </source>
</evidence>
<accession>A0A9Q0EGW1</accession>